<feature type="region of interest" description="Disordered" evidence="1">
    <location>
        <begin position="103"/>
        <end position="122"/>
    </location>
</feature>
<dbReference type="SUPFAM" id="SSF54285">
    <property type="entry name" value="MoaD/ThiS"/>
    <property type="match status" value="1"/>
</dbReference>
<proteinExistence type="predicted"/>
<evidence type="ECO:0008006" key="4">
    <source>
        <dbReference type="Google" id="ProtNLM"/>
    </source>
</evidence>
<dbReference type="InterPro" id="IPR003749">
    <property type="entry name" value="ThiS/MoaD-like"/>
</dbReference>
<dbReference type="EMBL" id="BLWD01000001">
    <property type="protein sequence ID" value="GFN03616.1"/>
    <property type="molecule type" value="Genomic_DNA"/>
</dbReference>
<dbReference type="Pfam" id="PF02597">
    <property type="entry name" value="ThiS"/>
    <property type="match status" value="1"/>
</dbReference>
<dbReference type="AlphaFoldDB" id="A0A7J0CMA3"/>
<reference evidence="2 3" key="1">
    <citation type="submission" date="2020-05" db="EMBL/GenBank/DDBJ databases">
        <title>Whole genome shotgun sequence of Streptomyces microflavus NBRC 13062.</title>
        <authorList>
            <person name="Komaki H."/>
            <person name="Tamura T."/>
        </authorList>
    </citation>
    <scope>NUCLEOTIDE SEQUENCE [LARGE SCALE GENOMIC DNA]</scope>
    <source>
        <strain evidence="2 3">NBRC 13062</strain>
    </source>
</reference>
<protein>
    <recommendedName>
        <fullName evidence="4">Molybdopterin synthase subunit MoaD</fullName>
    </recommendedName>
</protein>
<dbReference type="PANTHER" id="PTHR38031">
    <property type="entry name" value="SULFUR CARRIER PROTEIN SLR0821-RELATED"/>
    <property type="match status" value="1"/>
</dbReference>
<gene>
    <name evidence="2" type="ORF">Smic_21720</name>
</gene>
<accession>A0A7J0CMA3</accession>
<comment type="caution">
    <text evidence="2">The sequence shown here is derived from an EMBL/GenBank/DDBJ whole genome shotgun (WGS) entry which is preliminary data.</text>
</comment>
<dbReference type="InterPro" id="IPR016155">
    <property type="entry name" value="Mopterin_synth/thiamin_S_b"/>
</dbReference>
<organism evidence="2 3">
    <name type="scientific">Streptomyces microflavus</name>
    <name type="common">Streptomyces lipmanii</name>
    <dbReference type="NCBI Taxonomy" id="1919"/>
    <lineage>
        <taxon>Bacteria</taxon>
        <taxon>Bacillati</taxon>
        <taxon>Actinomycetota</taxon>
        <taxon>Actinomycetes</taxon>
        <taxon>Kitasatosporales</taxon>
        <taxon>Streptomycetaceae</taxon>
        <taxon>Streptomyces</taxon>
    </lineage>
</organism>
<dbReference type="InterPro" id="IPR012675">
    <property type="entry name" value="Beta-grasp_dom_sf"/>
</dbReference>
<dbReference type="PANTHER" id="PTHR38031:SF1">
    <property type="entry name" value="SULFUR CARRIER PROTEIN CYSO"/>
    <property type="match status" value="1"/>
</dbReference>
<dbReference type="Gene3D" id="3.10.20.30">
    <property type="match status" value="1"/>
</dbReference>
<evidence type="ECO:0000313" key="3">
    <source>
        <dbReference type="Proteomes" id="UP000498740"/>
    </source>
</evidence>
<dbReference type="InterPro" id="IPR052045">
    <property type="entry name" value="Sulfur_Carrier/Prot_Modifier"/>
</dbReference>
<sequence length="122" mass="13408">MPITVRVPNILRQYTDDRASVPAEGKTVAEVIAHLEENHPGISQRILDENGSMRRYVNIYVNDNDVRFKENLHTAVPDGAEVSILPGVAGAVVEPSVQEDLSQLRTSAAGAQLGRQRSHRAR</sequence>
<evidence type="ECO:0000256" key="1">
    <source>
        <dbReference type="SAM" id="MobiDB-lite"/>
    </source>
</evidence>
<dbReference type="Proteomes" id="UP000498740">
    <property type="component" value="Unassembled WGS sequence"/>
</dbReference>
<name>A0A7J0CMA3_STRMI</name>
<evidence type="ECO:0000313" key="2">
    <source>
        <dbReference type="EMBL" id="GFN03616.1"/>
    </source>
</evidence>